<gene>
    <name evidence="2" type="ORF">SAMN05216548_104170</name>
</gene>
<organism evidence="2 3">
    <name type="scientific">Faunimonas pinastri</name>
    <dbReference type="NCBI Taxonomy" id="1855383"/>
    <lineage>
        <taxon>Bacteria</taxon>
        <taxon>Pseudomonadati</taxon>
        <taxon>Pseudomonadota</taxon>
        <taxon>Alphaproteobacteria</taxon>
        <taxon>Hyphomicrobiales</taxon>
        <taxon>Afifellaceae</taxon>
        <taxon>Faunimonas</taxon>
    </lineage>
</organism>
<evidence type="ECO:0000259" key="1">
    <source>
        <dbReference type="Pfam" id="PF07883"/>
    </source>
</evidence>
<dbReference type="RefSeq" id="WP_092496038.1">
    <property type="nucleotide sequence ID" value="NZ_FOFG01000004.1"/>
</dbReference>
<dbReference type="STRING" id="1855383.SAMN05216548_104170"/>
<dbReference type="InterPro" id="IPR013096">
    <property type="entry name" value="Cupin_2"/>
</dbReference>
<dbReference type="InterPro" id="IPR047121">
    <property type="entry name" value="YjiB-like"/>
</dbReference>
<dbReference type="PANTHER" id="PTHR36448:SF2">
    <property type="entry name" value="CUPIN TYPE-1 DOMAIN-CONTAINING PROTEIN"/>
    <property type="match status" value="1"/>
</dbReference>
<dbReference type="PIRSF" id="PIRSF019307">
    <property type="entry name" value="UCP019307"/>
    <property type="match status" value="1"/>
</dbReference>
<evidence type="ECO:0000313" key="3">
    <source>
        <dbReference type="Proteomes" id="UP000199647"/>
    </source>
</evidence>
<sequence>MAEADVEIFSLEPDGGIPNNSLPVLFYRDALKAGDCFAEGCQTLFQRNGWEGTWVNGVFAYWHFHTEGHEVLGVVSGKAKIGLGGDNRIEVDLKAGDVVVLPAGTGHKRLSASSDFSIVGAYPPGQNGRVIRPESSDIEKAAAAIKHLPLPATDPVLGGDGALVPAWRDKTG</sequence>
<dbReference type="InterPro" id="IPR014500">
    <property type="entry name" value="UCP019307_cupin"/>
</dbReference>
<protein>
    <submittedName>
        <fullName evidence="2">Uncharacterized protein YjlB</fullName>
    </submittedName>
</protein>
<feature type="domain" description="Cupin type-2" evidence="1">
    <location>
        <begin position="60"/>
        <end position="108"/>
    </location>
</feature>
<dbReference type="AlphaFoldDB" id="A0A1H9FNW6"/>
<reference evidence="2 3" key="1">
    <citation type="submission" date="2016-10" db="EMBL/GenBank/DDBJ databases">
        <authorList>
            <person name="de Groot N.N."/>
        </authorList>
    </citation>
    <scope>NUCLEOTIDE SEQUENCE [LARGE SCALE GENOMIC DNA]</scope>
    <source>
        <strain evidence="2 3">A52C2</strain>
    </source>
</reference>
<dbReference type="Gene3D" id="2.60.120.10">
    <property type="entry name" value="Jelly Rolls"/>
    <property type="match status" value="1"/>
</dbReference>
<dbReference type="Pfam" id="PF07883">
    <property type="entry name" value="Cupin_2"/>
    <property type="match status" value="1"/>
</dbReference>
<name>A0A1H9FNW6_9HYPH</name>
<dbReference type="CDD" id="cd02219">
    <property type="entry name" value="cupin_YjlB-like"/>
    <property type="match status" value="1"/>
</dbReference>
<dbReference type="InterPro" id="IPR014710">
    <property type="entry name" value="RmlC-like_jellyroll"/>
</dbReference>
<keyword evidence="3" id="KW-1185">Reference proteome</keyword>
<accession>A0A1H9FNW6</accession>
<dbReference type="SUPFAM" id="SSF51182">
    <property type="entry name" value="RmlC-like cupins"/>
    <property type="match status" value="1"/>
</dbReference>
<dbReference type="EMBL" id="FOFG01000004">
    <property type="protein sequence ID" value="SEQ39575.1"/>
    <property type="molecule type" value="Genomic_DNA"/>
</dbReference>
<evidence type="ECO:0000313" key="2">
    <source>
        <dbReference type="EMBL" id="SEQ39575.1"/>
    </source>
</evidence>
<dbReference type="OrthoDB" id="9791759at2"/>
<dbReference type="InterPro" id="IPR011051">
    <property type="entry name" value="RmlC_Cupin_sf"/>
</dbReference>
<proteinExistence type="predicted"/>
<dbReference type="PANTHER" id="PTHR36448">
    <property type="entry name" value="BLR7373 PROTEIN"/>
    <property type="match status" value="1"/>
</dbReference>
<dbReference type="Proteomes" id="UP000199647">
    <property type="component" value="Unassembled WGS sequence"/>
</dbReference>